<sequence length="131" mass="14327">MKKTIVIFSLLLSFFAINSQVKAQCVQPPAQILTTAYDQSQYYVTVTLNPTTGAQSVLIEDPGNTANNAYVTIDSTYGGCSMSAYEVYGSFIIFDIPTQSYKRYSVSLTAQTGFDGTNAEQGMYTIGAYFQ</sequence>
<gene>
    <name evidence="2" type="ORF">OC25_00845</name>
</gene>
<evidence type="ECO:0000313" key="3">
    <source>
        <dbReference type="Proteomes" id="UP000031246"/>
    </source>
</evidence>
<reference evidence="2 3" key="1">
    <citation type="submission" date="2014-10" db="EMBL/GenBank/DDBJ databases">
        <title>Pedobacter Kyungheensis.</title>
        <authorList>
            <person name="Anderson B.M."/>
            <person name="Newman J.D."/>
        </authorList>
    </citation>
    <scope>NUCLEOTIDE SEQUENCE [LARGE SCALE GENOMIC DNA]</scope>
    <source>
        <strain evidence="2 3">KACC 16221</strain>
    </source>
</reference>
<protein>
    <submittedName>
        <fullName evidence="2">Uncharacterized protein</fullName>
    </submittedName>
</protein>
<comment type="caution">
    <text evidence="2">The sequence shown here is derived from an EMBL/GenBank/DDBJ whole genome shotgun (WGS) entry which is preliminary data.</text>
</comment>
<dbReference type="AlphaFoldDB" id="A0A0C1FWU1"/>
<feature type="signal peptide" evidence="1">
    <location>
        <begin position="1"/>
        <end position="23"/>
    </location>
</feature>
<evidence type="ECO:0000313" key="2">
    <source>
        <dbReference type="EMBL" id="KIA96343.1"/>
    </source>
</evidence>
<evidence type="ECO:0000256" key="1">
    <source>
        <dbReference type="SAM" id="SignalP"/>
    </source>
</evidence>
<dbReference type="RefSeq" id="WP_039470782.1">
    <property type="nucleotide sequence ID" value="NZ_JSYN01000002.1"/>
</dbReference>
<organism evidence="2 3">
    <name type="scientific">Pedobacter kyungheensis</name>
    <dbReference type="NCBI Taxonomy" id="1069985"/>
    <lineage>
        <taxon>Bacteria</taxon>
        <taxon>Pseudomonadati</taxon>
        <taxon>Bacteroidota</taxon>
        <taxon>Sphingobacteriia</taxon>
        <taxon>Sphingobacteriales</taxon>
        <taxon>Sphingobacteriaceae</taxon>
        <taxon>Pedobacter</taxon>
    </lineage>
</organism>
<name>A0A0C1FWU1_9SPHI</name>
<keyword evidence="3" id="KW-1185">Reference proteome</keyword>
<dbReference type="Proteomes" id="UP000031246">
    <property type="component" value="Unassembled WGS sequence"/>
</dbReference>
<feature type="chain" id="PRO_5002132651" evidence="1">
    <location>
        <begin position="24"/>
        <end position="131"/>
    </location>
</feature>
<accession>A0A0C1FWU1</accession>
<dbReference type="EMBL" id="JSYN01000002">
    <property type="protein sequence ID" value="KIA96343.1"/>
    <property type="molecule type" value="Genomic_DNA"/>
</dbReference>
<keyword evidence="1" id="KW-0732">Signal</keyword>
<proteinExistence type="predicted"/>